<dbReference type="Pfam" id="PF01614">
    <property type="entry name" value="IclR_C"/>
    <property type="match status" value="1"/>
</dbReference>
<dbReference type="EMBL" id="CP046902">
    <property type="protein sequence ID" value="QGZ31114.1"/>
    <property type="molecule type" value="Genomic_DNA"/>
</dbReference>
<reference evidence="8 9" key="1">
    <citation type="submission" date="2019-12" db="EMBL/GenBank/DDBJ databases">
        <title>Complete genome sequence of Pseudomonas stutzeri.</title>
        <authorList>
            <person name="Lim S.R."/>
            <person name="Kim J.H."/>
        </authorList>
    </citation>
    <scope>NUCLEOTIDE SEQUENCE [LARGE SCALE GENOMIC DNA]</scope>
    <source>
        <strain evidence="8 9">PM101005</strain>
    </source>
</reference>
<dbReference type="InterPro" id="IPR029016">
    <property type="entry name" value="GAF-like_dom_sf"/>
</dbReference>
<dbReference type="InterPro" id="IPR005471">
    <property type="entry name" value="Tscrpt_reg_IclR_N"/>
</dbReference>
<dbReference type="Proteomes" id="UP000438983">
    <property type="component" value="Chromosome"/>
</dbReference>
<dbReference type="OrthoDB" id="6057486at2"/>
<sequence>METVDSDTQKNRPGSKDVGAVVNAIQILRHLAHSADAEGVATIARATGISASTTFNILRTLTNEQLVSFDGTNKSYRLGLGLSELAVSFIGYSYTDLIQPELERLSLNHRILVVLWQVTGDNHIMAMSRAIPNSAHVDVRLNSRLPELIGAGGRCIAGLRNLPKDELRRRFARLHWENPPPFATYAKDARTSLDTGWAIDEGNLYRGVSLVASAIADQHDQPRFVISGIGIEAQHTRAELEIMGEALNQTARFISRALFPSKPAKREQYSE</sequence>
<dbReference type="SUPFAM" id="SSF46785">
    <property type="entry name" value="Winged helix' DNA-binding domain"/>
    <property type="match status" value="1"/>
</dbReference>
<dbReference type="GO" id="GO:0003677">
    <property type="term" value="F:DNA binding"/>
    <property type="evidence" value="ECO:0007669"/>
    <property type="project" value="UniProtKB-KW"/>
</dbReference>
<dbReference type="Gene3D" id="3.30.450.40">
    <property type="match status" value="1"/>
</dbReference>
<organism evidence="8 9">
    <name type="scientific">Stutzerimonas stutzeri</name>
    <name type="common">Pseudomonas stutzeri</name>
    <dbReference type="NCBI Taxonomy" id="316"/>
    <lineage>
        <taxon>Bacteria</taxon>
        <taxon>Pseudomonadati</taxon>
        <taxon>Pseudomonadota</taxon>
        <taxon>Gammaproteobacteria</taxon>
        <taxon>Pseudomonadales</taxon>
        <taxon>Pseudomonadaceae</taxon>
        <taxon>Stutzerimonas</taxon>
    </lineage>
</organism>
<gene>
    <name evidence="8" type="ORF">GQA94_13975</name>
</gene>
<dbReference type="PROSITE" id="PS51078">
    <property type="entry name" value="ICLR_ED"/>
    <property type="match status" value="1"/>
</dbReference>
<keyword evidence="3" id="KW-0804">Transcription</keyword>
<dbReference type="InterPro" id="IPR036388">
    <property type="entry name" value="WH-like_DNA-bd_sf"/>
</dbReference>
<dbReference type="GO" id="GO:0003700">
    <property type="term" value="F:DNA-binding transcription factor activity"/>
    <property type="evidence" value="ECO:0007669"/>
    <property type="project" value="TreeGrafter"/>
</dbReference>
<dbReference type="PANTHER" id="PTHR30136">
    <property type="entry name" value="HELIX-TURN-HELIX TRANSCRIPTIONAL REGULATOR, ICLR FAMILY"/>
    <property type="match status" value="1"/>
</dbReference>
<dbReference type="InterPro" id="IPR014757">
    <property type="entry name" value="Tscrpt_reg_IclR_C"/>
</dbReference>
<proteinExistence type="predicted"/>
<dbReference type="RefSeq" id="WP_158188578.1">
    <property type="nucleotide sequence ID" value="NZ_CP046902.1"/>
</dbReference>
<dbReference type="PROSITE" id="PS51077">
    <property type="entry name" value="HTH_ICLR"/>
    <property type="match status" value="1"/>
</dbReference>
<keyword evidence="2" id="KW-0238">DNA-binding</keyword>
<dbReference type="InterPro" id="IPR036390">
    <property type="entry name" value="WH_DNA-bd_sf"/>
</dbReference>
<feature type="domain" description="HTH iclR-type" evidence="6">
    <location>
        <begin position="18"/>
        <end position="80"/>
    </location>
</feature>
<dbReference type="Gene3D" id="1.10.10.10">
    <property type="entry name" value="Winged helix-like DNA-binding domain superfamily/Winged helix DNA-binding domain"/>
    <property type="match status" value="1"/>
</dbReference>
<name>A0A6I6LKQ0_STUST</name>
<keyword evidence="1" id="KW-0805">Transcription regulation</keyword>
<dbReference type="SMART" id="SM00346">
    <property type="entry name" value="HTH_ICLR"/>
    <property type="match status" value="1"/>
</dbReference>
<accession>A0A6I6LKQ0</accession>
<feature type="domain" description="IclR-ED" evidence="7">
    <location>
        <begin position="81"/>
        <end position="260"/>
    </location>
</feature>
<evidence type="ECO:0000259" key="6">
    <source>
        <dbReference type="PROSITE" id="PS51077"/>
    </source>
</evidence>
<dbReference type="GO" id="GO:0045892">
    <property type="term" value="P:negative regulation of DNA-templated transcription"/>
    <property type="evidence" value="ECO:0007669"/>
    <property type="project" value="TreeGrafter"/>
</dbReference>
<evidence type="ECO:0000256" key="4">
    <source>
        <dbReference type="ARBA" id="ARBA00040379"/>
    </source>
</evidence>
<evidence type="ECO:0000313" key="9">
    <source>
        <dbReference type="Proteomes" id="UP000438983"/>
    </source>
</evidence>
<dbReference type="InterPro" id="IPR050707">
    <property type="entry name" value="HTH_MetabolicPath_Reg"/>
</dbReference>
<evidence type="ECO:0000256" key="3">
    <source>
        <dbReference type="ARBA" id="ARBA00023163"/>
    </source>
</evidence>
<dbReference type="Pfam" id="PF09339">
    <property type="entry name" value="HTH_IclR"/>
    <property type="match status" value="1"/>
</dbReference>
<dbReference type="SUPFAM" id="SSF55781">
    <property type="entry name" value="GAF domain-like"/>
    <property type="match status" value="1"/>
</dbReference>
<dbReference type="AlphaFoldDB" id="A0A6I6LKQ0"/>
<evidence type="ECO:0000259" key="7">
    <source>
        <dbReference type="PROSITE" id="PS51078"/>
    </source>
</evidence>
<dbReference type="PANTHER" id="PTHR30136:SF24">
    <property type="entry name" value="HTH-TYPE TRANSCRIPTIONAL REPRESSOR ALLR"/>
    <property type="match status" value="1"/>
</dbReference>
<protein>
    <recommendedName>
        <fullName evidence="4">HTH-type transcriptional repressor AllR</fullName>
    </recommendedName>
    <alternativeName>
        <fullName evidence="5">Negative regulator of allantoin and glyoxylate utilization operons</fullName>
    </alternativeName>
</protein>
<evidence type="ECO:0000313" key="8">
    <source>
        <dbReference type="EMBL" id="QGZ31114.1"/>
    </source>
</evidence>
<evidence type="ECO:0000256" key="1">
    <source>
        <dbReference type="ARBA" id="ARBA00023015"/>
    </source>
</evidence>
<evidence type="ECO:0000256" key="5">
    <source>
        <dbReference type="ARBA" id="ARBA00042627"/>
    </source>
</evidence>
<evidence type="ECO:0000256" key="2">
    <source>
        <dbReference type="ARBA" id="ARBA00023125"/>
    </source>
</evidence>